<dbReference type="PANTHER" id="PTHR12327:SF0">
    <property type="entry name" value="ALPHA-TUBULIN N-ACETYLTRANSFERASE 1"/>
    <property type="match status" value="1"/>
</dbReference>
<evidence type="ECO:0000256" key="1">
    <source>
        <dbReference type="ARBA" id="ARBA00022679"/>
    </source>
</evidence>
<dbReference type="GO" id="GO:0070507">
    <property type="term" value="P:regulation of microtubule cytoskeleton organization"/>
    <property type="evidence" value="ECO:0007669"/>
    <property type="project" value="UniProtKB-UniRule"/>
</dbReference>
<dbReference type="GO" id="GO:0019799">
    <property type="term" value="F:tubulin N-acetyltransferase activity"/>
    <property type="evidence" value="ECO:0007669"/>
    <property type="project" value="UniProtKB-UniRule"/>
</dbReference>
<dbReference type="Pfam" id="PF05301">
    <property type="entry name" value="Acetyltransf_16"/>
    <property type="match status" value="1"/>
</dbReference>
<evidence type="ECO:0000256" key="3">
    <source>
        <dbReference type="HAMAP-Rule" id="MF_03130"/>
    </source>
</evidence>
<dbReference type="HAMAP" id="MF_03130">
    <property type="entry name" value="mec17"/>
    <property type="match status" value="1"/>
</dbReference>
<comment type="function">
    <text evidence="3">Specifically acetylates 'Lys-40' in alpha-tubulin on the lumenal side of microtubules. Promotes microtubule destabilization and accelerates microtubule dynamics; this activity may be independent of acetylation activity. Acetylates alpha-tubulin with a slow enzymatic rate, due to a catalytic site that is not optimized for acetyl transfer. Enters the microtubule through each end and diffuses quickly throughout the lumen of microtubules. Acetylates only long/old microtubules because of its slow acetylation rate since it does not have time to act on dynamically unstable microtubules before the enzyme is released.</text>
</comment>
<evidence type="ECO:0000256" key="2">
    <source>
        <dbReference type="ARBA" id="ARBA00023315"/>
    </source>
</evidence>
<feature type="site" description="Crucial for catalytic activity" evidence="3">
    <location>
        <position position="53"/>
    </location>
</feature>
<dbReference type="PANTHER" id="PTHR12327">
    <property type="entry name" value="ALPHA-TUBULIN N-ACETYLTRANSFERASE 1"/>
    <property type="match status" value="1"/>
</dbReference>
<dbReference type="EMBL" id="HBGE01106340">
    <property type="protein sequence ID" value="CAD9186686.1"/>
    <property type="molecule type" value="Transcribed_RNA"/>
</dbReference>
<dbReference type="Gene3D" id="3.40.630.30">
    <property type="match status" value="1"/>
</dbReference>
<keyword evidence="1 3" id="KW-0808">Transferase</keyword>
<proteinExistence type="inferred from homology"/>
<name>A0A7S1WTK7_ALECA</name>
<protein>
    <recommendedName>
        <fullName evidence="3">Alpha-tubulin N-acetyltransferase</fullName>
        <shortName evidence="3">Alpha-TAT</shortName>
        <shortName evidence="3">TAT</shortName>
        <ecNumber evidence="3">2.3.1.108</ecNumber>
    </recommendedName>
    <alternativeName>
        <fullName evidence="3">Acetyltransferase mec-17 homolog</fullName>
    </alternativeName>
</protein>
<organism evidence="6">
    <name type="scientific">Alexandrium catenella</name>
    <name type="common">Red tide dinoflagellate</name>
    <name type="synonym">Gonyaulax catenella</name>
    <dbReference type="NCBI Taxonomy" id="2925"/>
    <lineage>
        <taxon>Eukaryota</taxon>
        <taxon>Sar</taxon>
        <taxon>Alveolata</taxon>
        <taxon>Dinophyceae</taxon>
        <taxon>Gonyaulacales</taxon>
        <taxon>Pyrocystaceae</taxon>
        <taxon>Alexandrium</taxon>
    </lineage>
</organism>
<dbReference type="PROSITE" id="PS51730">
    <property type="entry name" value="GNAT_ATAT"/>
    <property type="match status" value="1"/>
</dbReference>
<dbReference type="CDD" id="cd04301">
    <property type="entry name" value="NAT_SF"/>
    <property type="match status" value="1"/>
</dbReference>
<keyword evidence="2 3" id="KW-0012">Acyltransferase</keyword>
<evidence type="ECO:0000256" key="4">
    <source>
        <dbReference type="SAM" id="MobiDB-lite"/>
    </source>
</evidence>
<dbReference type="InterPro" id="IPR007965">
    <property type="entry name" value="GNAT_ATAT"/>
</dbReference>
<dbReference type="AlphaFoldDB" id="A0A7S1WTK7"/>
<feature type="region of interest" description="Disordered" evidence="4">
    <location>
        <begin position="193"/>
        <end position="252"/>
    </location>
</feature>
<evidence type="ECO:0000259" key="5">
    <source>
        <dbReference type="PROSITE" id="PS51730"/>
    </source>
</evidence>
<evidence type="ECO:0000313" key="6">
    <source>
        <dbReference type="EMBL" id="CAD9186686.1"/>
    </source>
</evidence>
<sequence>MEFSVNLAELVGAPTDHDGPCVGYVDERALRGSGGAALSTVLEELGRRSAAAQGLRKPVTYGSAAGLGDQRVFLLVDGRKALGLLKVGGKRLFVTGPPVLQRSFADVQGAFREIEPLCVLDFYIHERYQRSGFGRQLFDAMLDRERAVPSQLGYDRPSPKLLGFLEKHFRLNKFQPQNNNFVVFDAYFGGRSEEPAGRHRSSHLASRGATDERDEWAAAATAAKPRSGVGSALAAGRSAGDTGRAPDLFGDAWGHRRAAPTTIF</sequence>
<feature type="binding site" evidence="3">
    <location>
        <begin position="158"/>
        <end position="167"/>
    </location>
    <ligand>
        <name>acetyl-CoA</name>
        <dbReference type="ChEBI" id="CHEBI:57288"/>
    </ligand>
</feature>
<dbReference type="InterPro" id="IPR016181">
    <property type="entry name" value="Acyl_CoA_acyltransferase"/>
</dbReference>
<dbReference type="GO" id="GO:0005874">
    <property type="term" value="C:microtubule"/>
    <property type="evidence" value="ECO:0007669"/>
    <property type="project" value="InterPro"/>
</dbReference>
<gene>
    <name evidence="6" type="ORF">ACAT0790_LOCUS63460</name>
</gene>
<comment type="similarity">
    <text evidence="3">Belongs to the acetyltransferase ATAT1 family.</text>
</comment>
<dbReference type="InterPro" id="IPR038746">
    <property type="entry name" value="Atat"/>
</dbReference>
<accession>A0A7S1WTK7</accession>
<dbReference type="SUPFAM" id="SSF55729">
    <property type="entry name" value="Acyl-CoA N-acyltransferases (Nat)"/>
    <property type="match status" value="1"/>
</dbReference>
<dbReference type="EC" id="2.3.1.108" evidence="3"/>
<comment type="catalytic activity">
    <reaction evidence="3">
        <text>L-lysyl-[alpha-tubulin] + acetyl-CoA = N(6)-acetyl-L-lysyl-[alpha-tubulin] + CoA + H(+)</text>
        <dbReference type="Rhea" id="RHEA:15277"/>
        <dbReference type="Rhea" id="RHEA-COMP:11278"/>
        <dbReference type="Rhea" id="RHEA-COMP:11279"/>
        <dbReference type="ChEBI" id="CHEBI:15378"/>
        <dbReference type="ChEBI" id="CHEBI:29969"/>
        <dbReference type="ChEBI" id="CHEBI:57287"/>
        <dbReference type="ChEBI" id="CHEBI:57288"/>
        <dbReference type="ChEBI" id="CHEBI:61930"/>
        <dbReference type="EC" id="2.3.1.108"/>
    </reaction>
</comment>
<feature type="binding site" evidence="3">
    <location>
        <begin position="122"/>
        <end position="135"/>
    </location>
    <ligand>
        <name>acetyl-CoA</name>
        <dbReference type="ChEBI" id="CHEBI:57288"/>
    </ligand>
</feature>
<feature type="domain" description="N-acetyltransferase" evidence="5">
    <location>
        <begin position="1"/>
        <end position="188"/>
    </location>
</feature>
<reference evidence="6" key="1">
    <citation type="submission" date="2021-01" db="EMBL/GenBank/DDBJ databases">
        <authorList>
            <person name="Corre E."/>
            <person name="Pelletier E."/>
            <person name="Niang G."/>
            <person name="Scheremetjew M."/>
            <person name="Finn R."/>
            <person name="Kale V."/>
            <person name="Holt S."/>
            <person name="Cochrane G."/>
            <person name="Meng A."/>
            <person name="Brown T."/>
            <person name="Cohen L."/>
        </authorList>
    </citation>
    <scope>NUCLEOTIDE SEQUENCE</scope>
    <source>
        <strain evidence="6">OF101</strain>
    </source>
</reference>